<evidence type="ECO:0000313" key="2">
    <source>
        <dbReference type="Proteomes" id="UP000069135"/>
    </source>
</evidence>
<accession>A0A0S1SKG0</accession>
<gene>
    <name evidence="1" type="ORF">PeribacterD1_0287</name>
</gene>
<dbReference type="STRING" id="1735162.PeribacterB2_0287"/>
<protein>
    <submittedName>
        <fullName evidence="1">Uncharacterized protein</fullName>
    </submittedName>
</protein>
<dbReference type="KEGG" id="prf:PeribacterA2_0287"/>
<name>A0A0S1SN36_9BACT</name>
<accession>A0A0S1SHA0</accession>
<dbReference type="EMBL" id="CP013065">
    <property type="protein sequence ID" value="ALM12986.1"/>
    <property type="molecule type" value="Genomic_DNA"/>
</dbReference>
<dbReference type="Proteomes" id="UP000069135">
    <property type="component" value="Chromosome"/>
</dbReference>
<reference evidence="2" key="1">
    <citation type="submission" date="2015-10" db="EMBL/GenBank/DDBJ databases">
        <title>Analysis of five complete genome sequences for members of the class Peribacteria in the recently recognized Peregrinibacteria bacterial phylum.</title>
        <authorList>
            <person name="Anantharaman K."/>
            <person name="Brown C.T."/>
            <person name="Burstein D."/>
            <person name="Castelle C.J."/>
            <person name="Probst A.J."/>
            <person name="Thomas B.C."/>
            <person name="Williams K.H."/>
            <person name="Banfield J.F."/>
        </authorList>
    </citation>
    <scope>NUCLEOTIDE SEQUENCE [LARGE SCALE GENOMIC DNA]</scope>
</reference>
<organism evidence="1 2">
    <name type="scientific">Candidatus Peribacter riflensis</name>
    <dbReference type="NCBI Taxonomy" id="1735162"/>
    <lineage>
        <taxon>Bacteria</taxon>
        <taxon>Candidatus Peregrinibacteriota</taxon>
        <taxon>Candidatus Peribacteria</taxon>
        <taxon>Candidatus Peribacterales</taxon>
        <taxon>Candidatus Peribacteraceae</taxon>
        <taxon>Candidatus Peribacter</taxon>
    </lineage>
</organism>
<proteinExistence type="predicted"/>
<accession>A0A0S1SN36</accession>
<accession>A0A0S1SPW9</accession>
<evidence type="ECO:0000313" key="1">
    <source>
        <dbReference type="EMBL" id="ALM12986.1"/>
    </source>
</evidence>
<dbReference type="AlphaFoldDB" id="A0A0S1SN36"/>
<accession>A0A0S1SUC4</accession>
<reference evidence="1 2" key="2">
    <citation type="journal article" date="2016" name="PeerJ">
        <title>Analysis of five complete genome sequences for members of the class Peribacteria in the recently recognized Peregrinibacteria bacterial phylum.</title>
        <authorList>
            <person name="Anantharaman K."/>
            <person name="Brown C.T."/>
            <person name="Burstein D."/>
            <person name="Castelle C.J."/>
            <person name="Probst A.J."/>
            <person name="Thomas B.C."/>
            <person name="Williams K.H."/>
            <person name="Banfield J.F."/>
        </authorList>
    </citation>
    <scope>NUCLEOTIDE SEQUENCE [LARGE SCALE GENOMIC DNA]</scope>
    <source>
        <strain evidence="1">RIFOXYD1_FULL_PER-ii_59_16</strain>
    </source>
</reference>
<sequence length="71" mass="7744">MVVLLPHTAPDGTTVLVNQVEGRRTPEQLAEQAEAARHARVVVNHTTGEVRRACDGVVLQQTKSEAQDTQE</sequence>